<proteinExistence type="predicted"/>
<protein>
    <submittedName>
        <fullName evidence="1">Uncharacterized protein</fullName>
    </submittedName>
</protein>
<sequence>MIVELAGKYLLVFFKARGQREVAWWSGHGRASGLAEALEVASGIDADAWEDVAQAYSPDIEDTVNSAGSWIVARLEERVGHSIGHLGEAAARALAREFAAEMPVGHLAPVLTATEVVVVAEFLQAYGKPEAAERWLRILQESDDATSTEARADPVEGAAER</sequence>
<evidence type="ECO:0000313" key="1">
    <source>
        <dbReference type="EMBL" id="MBO2465008.1"/>
    </source>
</evidence>
<evidence type="ECO:0000313" key="2">
    <source>
        <dbReference type="Proteomes" id="UP000680206"/>
    </source>
</evidence>
<gene>
    <name evidence="1" type="ORF">J4709_46325</name>
</gene>
<dbReference type="RefSeq" id="WP_208251871.1">
    <property type="nucleotide sequence ID" value="NZ_JAGEPF010000040.1"/>
</dbReference>
<dbReference type="Proteomes" id="UP000680206">
    <property type="component" value="Unassembled WGS sequence"/>
</dbReference>
<accession>A0ABS3S8W0</accession>
<name>A0ABS3S8W0_9ACTN</name>
<reference evidence="1 2" key="1">
    <citation type="submission" date="2021-03" db="EMBL/GenBank/DDBJ databases">
        <title>Actinomadura violae sp. nov., isolated from lichen in Thailand.</title>
        <authorList>
            <person name="Kanchanasin P."/>
            <person name="Saeng-In P."/>
            <person name="Phongsopitanun W."/>
            <person name="Yuki M."/>
            <person name="Kudo T."/>
            <person name="Ohkuma M."/>
            <person name="Tanasupawat S."/>
        </authorList>
    </citation>
    <scope>NUCLEOTIDE SEQUENCE [LARGE SCALE GENOMIC DNA]</scope>
    <source>
        <strain evidence="1 2">LCR2-06</strain>
    </source>
</reference>
<keyword evidence="2" id="KW-1185">Reference proteome</keyword>
<dbReference type="EMBL" id="JAGEPF010000040">
    <property type="protein sequence ID" value="MBO2465008.1"/>
    <property type="molecule type" value="Genomic_DNA"/>
</dbReference>
<organism evidence="1 2">
    <name type="scientific">Actinomadura violacea</name>
    <dbReference type="NCBI Taxonomy" id="2819934"/>
    <lineage>
        <taxon>Bacteria</taxon>
        <taxon>Bacillati</taxon>
        <taxon>Actinomycetota</taxon>
        <taxon>Actinomycetes</taxon>
        <taxon>Streptosporangiales</taxon>
        <taxon>Thermomonosporaceae</taxon>
        <taxon>Actinomadura</taxon>
    </lineage>
</organism>
<comment type="caution">
    <text evidence="1">The sequence shown here is derived from an EMBL/GenBank/DDBJ whole genome shotgun (WGS) entry which is preliminary data.</text>
</comment>